<dbReference type="OrthoDB" id="5389734at2759"/>
<reference evidence="2 3" key="1">
    <citation type="submission" date="2018-06" db="EMBL/GenBank/DDBJ databases">
        <title>Genome Sequence of the Brown Rot Fungal Pathogen Monilinia fructigena.</title>
        <authorList>
            <person name="Landi L."/>
            <person name="De Miccolis Angelini R.M."/>
            <person name="Pollastro S."/>
            <person name="Abate D."/>
            <person name="Faretra F."/>
            <person name="Romanazzi G."/>
        </authorList>
    </citation>
    <scope>NUCLEOTIDE SEQUENCE [LARGE SCALE GENOMIC DNA]</scope>
    <source>
        <strain evidence="2 3">Mfrg269</strain>
    </source>
</reference>
<evidence type="ECO:0000313" key="3">
    <source>
        <dbReference type="Proteomes" id="UP000249056"/>
    </source>
</evidence>
<dbReference type="AlphaFoldDB" id="A0A395JBY1"/>
<feature type="compositionally biased region" description="Basic and acidic residues" evidence="1">
    <location>
        <begin position="406"/>
        <end position="482"/>
    </location>
</feature>
<evidence type="ECO:0000256" key="1">
    <source>
        <dbReference type="SAM" id="MobiDB-lite"/>
    </source>
</evidence>
<name>A0A395JBY1_9HELO</name>
<accession>A0A395JBY1</accession>
<organism evidence="2 3">
    <name type="scientific">Monilinia fructigena</name>
    <dbReference type="NCBI Taxonomy" id="38457"/>
    <lineage>
        <taxon>Eukaryota</taxon>
        <taxon>Fungi</taxon>
        <taxon>Dikarya</taxon>
        <taxon>Ascomycota</taxon>
        <taxon>Pezizomycotina</taxon>
        <taxon>Leotiomycetes</taxon>
        <taxon>Helotiales</taxon>
        <taxon>Sclerotiniaceae</taxon>
        <taxon>Monilinia</taxon>
    </lineage>
</organism>
<feature type="compositionally biased region" description="Pro residues" evidence="1">
    <location>
        <begin position="347"/>
        <end position="359"/>
    </location>
</feature>
<dbReference type="Proteomes" id="UP000249056">
    <property type="component" value="Unassembled WGS sequence"/>
</dbReference>
<protein>
    <submittedName>
        <fullName evidence="2">Uncharacterized protein</fullName>
    </submittedName>
</protein>
<comment type="caution">
    <text evidence="2">The sequence shown here is derived from an EMBL/GenBank/DDBJ whole genome shotgun (WGS) entry which is preliminary data.</text>
</comment>
<feature type="compositionally biased region" description="Basic and acidic residues" evidence="1">
    <location>
        <begin position="255"/>
        <end position="273"/>
    </location>
</feature>
<evidence type="ECO:0000313" key="2">
    <source>
        <dbReference type="EMBL" id="RAL68249.1"/>
    </source>
</evidence>
<feature type="region of interest" description="Disordered" evidence="1">
    <location>
        <begin position="239"/>
        <end position="288"/>
    </location>
</feature>
<feature type="compositionally biased region" description="Low complexity" evidence="1">
    <location>
        <begin position="332"/>
        <end position="346"/>
    </location>
</feature>
<keyword evidence="3" id="KW-1185">Reference proteome</keyword>
<feature type="region of interest" description="Disordered" evidence="1">
    <location>
        <begin position="323"/>
        <end position="510"/>
    </location>
</feature>
<feature type="compositionally biased region" description="Polar residues" evidence="1">
    <location>
        <begin position="239"/>
        <end position="252"/>
    </location>
</feature>
<dbReference type="EMBL" id="QKRW01000002">
    <property type="protein sequence ID" value="RAL68249.1"/>
    <property type="molecule type" value="Genomic_DNA"/>
</dbReference>
<proteinExistence type="predicted"/>
<sequence length="627" mass="70829">MAFYDFSSDQEVGFPIILEPDDDGSLFEMRVDDTRMNNDKMKEVHQVKEVKKAEEINKNNMVPKHPIISMQGAFAESMEEASDTTRTAPKTGDAATRRQILIEQGLDEDTHSLRWQRKPGQKYHELWKLMAQISFGIYLLLNGIARDEEQVMSILQGHVNEVDGFLEMTLEDFDLAQTDIEERLKHLKLPLQNIDIFDAMLEDEAFRSQIVSGNERIEHVITRTAAAMKDTLLDAQQGMDASTSATLPTFSLVQGRERAPEPESESESEHESEPEQEPEPEPDSETEPETLYTLKPITYSPILLPTTYSPLLAPKTYSPALAPATDSPTLAPKTYSPLLLPTTYTPTPSPKPSPKPSPRTSPKSSPTKEAPQETLKPPSNLLSTPRITPVAGSVVDSYLKPNQTIRPRDRSEQRRIEPLDLSADRAKRTREKEIREERSRERLRDDYSKEERSKEPKRDERQKRDERSTDHNIEERNRERKGSGPLSIPRHPELATNTPPSRGVDSAYCSESDPPIAIRSIQETLPSPLFSISFLGNISTEISFLLLIPIKQFFRPVNASPHSPLQRPWTAAPVHHHERVPSSLGRSIAPSRMGMSVMSDTTTVTLEDGKKVKKKRSAFGWLRKHSV</sequence>
<feature type="compositionally biased region" description="Acidic residues" evidence="1">
    <location>
        <begin position="274"/>
        <end position="288"/>
    </location>
</feature>
<gene>
    <name evidence="2" type="ORF">DID88_008950</name>
</gene>